<dbReference type="Gene3D" id="3.30.70.1450">
    <property type="entry name" value="Regulator of K+ conductance, C-terminal domain"/>
    <property type="match status" value="1"/>
</dbReference>
<dbReference type="Pfam" id="PF02080">
    <property type="entry name" value="TrkA_C"/>
    <property type="match status" value="1"/>
</dbReference>
<protein>
    <submittedName>
        <fullName evidence="3">Trk system potassium uptake protein TrkA</fullName>
    </submittedName>
</protein>
<evidence type="ECO:0000313" key="4">
    <source>
        <dbReference type="Proteomes" id="UP000294558"/>
    </source>
</evidence>
<dbReference type="PANTHER" id="PTHR43833">
    <property type="entry name" value="POTASSIUM CHANNEL PROTEIN 2-RELATED-RELATED"/>
    <property type="match status" value="1"/>
</dbReference>
<dbReference type="Gene3D" id="3.40.50.720">
    <property type="entry name" value="NAD(P)-binding Rossmann-like Domain"/>
    <property type="match status" value="1"/>
</dbReference>
<dbReference type="InterPro" id="IPR003148">
    <property type="entry name" value="RCK_N"/>
</dbReference>
<dbReference type="InterPro" id="IPR006037">
    <property type="entry name" value="RCK_C"/>
</dbReference>
<dbReference type="PROSITE" id="PS51201">
    <property type="entry name" value="RCK_N"/>
    <property type="match status" value="1"/>
</dbReference>
<keyword evidence="4" id="KW-1185">Reference proteome</keyword>
<dbReference type="Proteomes" id="UP000294558">
    <property type="component" value="Unassembled WGS sequence"/>
</dbReference>
<dbReference type="Pfam" id="PF02254">
    <property type="entry name" value="TrkA_N"/>
    <property type="match status" value="1"/>
</dbReference>
<sequence>MPDKIINTMLGGLTHERVRHEGEIIVIGLGRFGSALATTLIELGYEVLGVDSNPEIVQNQSGNLTHVVQADTTNVRALRQIGAADAVTAVVCIGTGIEASVLTTAALADLGVKNIWAKAITEPHGHILRRVGAHNVVFPEADMGQRVAHLVTGQLLEFLALDEDFVIGELAAPDELIGVPLGNTNLRAQYKVTVVCVKPAGGQFTYADRDTVLSKSDLIVIAGHRADVERFSERD</sequence>
<name>A0A4R7I315_9ACTN</name>
<accession>A0A4R7I315</accession>
<dbReference type="GO" id="GO:0008324">
    <property type="term" value="F:monoatomic cation transmembrane transporter activity"/>
    <property type="evidence" value="ECO:0007669"/>
    <property type="project" value="InterPro"/>
</dbReference>
<dbReference type="PROSITE" id="PS51202">
    <property type="entry name" value="RCK_C"/>
    <property type="match status" value="1"/>
</dbReference>
<organism evidence="3 4">
    <name type="scientific">Ilumatobacter fluminis</name>
    <dbReference type="NCBI Taxonomy" id="467091"/>
    <lineage>
        <taxon>Bacteria</taxon>
        <taxon>Bacillati</taxon>
        <taxon>Actinomycetota</taxon>
        <taxon>Acidimicrobiia</taxon>
        <taxon>Acidimicrobiales</taxon>
        <taxon>Ilumatobacteraceae</taxon>
        <taxon>Ilumatobacter</taxon>
    </lineage>
</organism>
<proteinExistence type="predicted"/>
<dbReference type="InterPro" id="IPR036291">
    <property type="entry name" value="NAD(P)-bd_dom_sf"/>
</dbReference>
<dbReference type="PANTHER" id="PTHR43833:SF7">
    <property type="entry name" value="KTR SYSTEM POTASSIUM UPTAKE PROTEIN C"/>
    <property type="match status" value="1"/>
</dbReference>
<evidence type="ECO:0000259" key="2">
    <source>
        <dbReference type="PROSITE" id="PS51202"/>
    </source>
</evidence>
<dbReference type="InterPro" id="IPR036721">
    <property type="entry name" value="RCK_C_sf"/>
</dbReference>
<dbReference type="SUPFAM" id="SSF116726">
    <property type="entry name" value="TrkA C-terminal domain-like"/>
    <property type="match status" value="1"/>
</dbReference>
<evidence type="ECO:0000259" key="1">
    <source>
        <dbReference type="PROSITE" id="PS51201"/>
    </source>
</evidence>
<feature type="domain" description="RCK C-terminal" evidence="2">
    <location>
        <begin position="153"/>
        <end position="235"/>
    </location>
</feature>
<dbReference type="SUPFAM" id="SSF51735">
    <property type="entry name" value="NAD(P)-binding Rossmann-fold domains"/>
    <property type="match status" value="1"/>
</dbReference>
<feature type="domain" description="RCK N-terminal" evidence="1">
    <location>
        <begin position="21"/>
        <end position="138"/>
    </location>
</feature>
<gene>
    <name evidence="3" type="ORF">BDK89_3205</name>
</gene>
<dbReference type="EMBL" id="SOAU01000001">
    <property type="protein sequence ID" value="TDT17594.1"/>
    <property type="molecule type" value="Genomic_DNA"/>
</dbReference>
<dbReference type="InterPro" id="IPR050721">
    <property type="entry name" value="Trk_Ktr_HKT_K-transport"/>
</dbReference>
<comment type="caution">
    <text evidence="3">The sequence shown here is derived from an EMBL/GenBank/DDBJ whole genome shotgun (WGS) entry which is preliminary data.</text>
</comment>
<dbReference type="RefSeq" id="WP_243839188.1">
    <property type="nucleotide sequence ID" value="NZ_SOAU01000001.1"/>
</dbReference>
<evidence type="ECO:0000313" key="3">
    <source>
        <dbReference type="EMBL" id="TDT17594.1"/>
    </source>
</evidence>
<dbReference type="AlphaFoldDB" id="A0A4R7I315"/>
<reference evidence="3 4" key="1">
    <citation type="submission" date="2019-03" db="EMBL/GenBank/DDBJ databases">
        <title>Sequencing the genomes of 1000 actinobacteria strains.</title>
        <authorList>
            <person name="Klenk H.-P."/>
        </authorList>
    </citation>
    <scope>NUCLEOTIDE SEQUENCE [LARGE SCALE GENOMIC DNA]</scope>
    <source>
        <strain evidence="3 4">DSM 18936</strain>
    </source>
</reference>
<dbReference type="GO" id="GO:0006813">
    <property type="term" value="P:potassium ion transport"/>
    <property type="evidence" value="ECO:0007669"/>
    <property type="project" value="InterPro"/>
</dbReference>